<proteinExistence type="predicted"/>
<sequence length="187" mass="21337">MDEFKNFDFERPPVLESDRLLLRELTQVDAPALFKLRSNEEVMKYVPRPKPANIEEVHTFINEIHHGFLKGKNLGWAVTIKEGPDVLIGFIGFPHFDFNNFRAEVGYMIAPGFWGKGIAGEALALMHNFGFEKLGLHSVFAVIDPNNVASAKVLLKQGYVKEAYFKEDFYYNGEFLDSEIYSLLNSN</sequence>
<dbReference type="Proteomes" id="UP000636110">
    <property type="component" value="Unassembled WGS sequence"/>
</dbReference>
<dbReference type="InterPro" id="IPR051531">
    <property type="entry name" value="N-acetyltransferase"/>
</dbReference>
<evidence type="ECO:0000259" key="1">
    <source>
        <dbReference type="PROSITE" id="PS51186"/>
    </source>
</evidence>
<dbReference type="Gene3D" id="3.40.630.30">
    <property type="match status" value="1"/>
</dbReference>
<comment type="caution">
    <text evidence="2">The sequence shown here is derived from an EMBL/GenBank/DDBJ whole genome shotgun (WGS) entry which is preliminary data.</text>
</comment>
<name>A0ABR6EYK2_9SPHI</name>
<gene>
    <name evidence="2" type="ORF">GM920_15805</name>
</gene>
<keyword evidence="3" id="KW-1185">Reference proteome</keyword>
<protein>
    <submittedName>
        <fullName evidence="2">GNAT family N-acetyltransferase</fullName>
    </submittedName>
</protein>
<dbReference type="EMBL" id="WNXC01000006">
    <property type="protein sequence ID" value="MBB2150362.1"/>
    <property type="molecule type" value="Genomic_DNA"/>
</dbReference>
<dbReference type="RefSeq" id="WP_182959277.1">
    <property type="nucleotide sequence ID" value="NZ_WNXC01000006.1"/>
</dbReference>
<reference evidence="2 3" key="1">
    <citation type="submission" date="2019-11" db="EMBL/GenBank/DDBJ databases">
        <title>Description of Pedobacter sp. LMG 31462T.</title>
        <authorList>
            <person name="Carlier A."/>
            <person name="Qi S."/>
            <person name="Vandamme P."/>
        </authorList>
    </citation>
    <scope>NUCLEOTIDE SEQUENCE [LARGE SCALE GENOMIC DNA]</scope>
    <source>
        <strain evidence="2 3">LMG 31462</strain>
    </source>
</reference>
<dbReference type="Pfam" id="PF13302">
    <property type="entry name" value="Acetyltransf_3"/>
    <property type="match status" value="1"/>
</dbReference>
<organism evidence="2 3">
    <name type="scientific">Pedobacter gandavensis</name>
    <dbReference type="NCBI Taxonomy" id="2679963"/>
    <lineage>
        <taxon>Bacteria</taxon>
        <taxon>Pseudomonadati</taxon>
        <taxon>Bacteroidota</taxon>
        <taxon>Sphingobacteriia</taxon>
        <taxon>Sphingobacteriales</taxon>
        <taxon>Sphingobacteriaceae</taxon>
        <taxon>Pedobacter</taxon>
    </lineage>
</organism>
<dbReference type="InterPro" id="IPR016181">
    <property type="entry name" value="Acyl_CoA_acyltransferase"/>
</dbReference>
<dbReference type="SUPFAM" id="SSF55729">
    <property type="entry name" value="Acyl-CoA N-acyltransferases (Nat)"/>
    <property type="match status" value="1"/>
</dbReference>
<evidence type="ECO:0000313" key="2">
    <source>
        <dbReference type="EMBL" id="MBB2150362.1"/>
    </source>
</evidence>
<dbReference type="InterPro" id="IPR000182">
    <property type="entry name" value="GNAT_dom"/>
</dbReference>
<dbReference type="PROSITE" id="PS51186">
    <property type="entry name" value="GNAT"/>
    <property type="match status" value="1"/>
</dbReference>
<feature type="domain" description="N-acetyltransferase" evidence="1">
    <location>
        <begin position="20"/>
        <end position="177"/>
    </location>
</feature>
<dbReference type="PANTHER" id="PTHR43792:SF1">
    <property type="entry name" value="N-ACETYLTRANSFERASE DOMAIN-CONTAINING PROTEIN"/>
    <property type="match status" value="1"/>
</dbReference>
<evidence type="ECO:0000313" key="3">
    <source>
        <dbReference type="Proteomes" id="UP000636110"/>
    </source>
</evidence>
<dbReference type="PANTHER" id="PTHR43792">
    <property type="entry name" value="GNAT FAMILY, PUTATIVE (AFU_ORTHOLOGUE AFUA_3G00765)-RELATED-RELATED"/>
    <property type="match status" value="1"/>
</dbReference>
<accession>A0ABR6EYK2</accession>